<sequence length="46" mass="5631">MMSLFQKLLIIYYRQLDKSIHQIFIVIIENWKIKSSAVNKNQNYEK</sequence>
<dbReference type="EMBL" id="CAJJDM010000035">
    <property type="protein sequence ID" value="CAD8064389.1"/>
    <property type="molecule type" value="Genomic_DNA"/>
</dbReference>
<reference evidence="1" key="1">
    <citation type="submission" date="2021-01" db="EMBL/GenBank/DDBJ databases">
        <authorList>
            <consortium name="Genoscope - CEA"/>
            <person name="William W."/>
        </authorList>
    </citation>
    <scope>NUCLEOTIDE SEQUENCE</scope>
</reference>
<organism evidence="1 2">
    <name type="scientific">Paramecium primaurelia</name>
    <dbReference type="NCBI Taxonomy" id="5886"/>
    <lineage>
        <taxon>Eukaryota</taxon>
        <taxon>Sar</taxon>
        <taxon>Alveolata</taxon>
        <taxon>Ciliophora</taxon>
        <taxon>Intramacronucleata</taxon>
        <taxon>Oligohymenophorea</taxon>
        <taxon>Peniculida</taxon>
        <taxon>Parameciidae</taxon>
        <taxon>Paramecium</taxon>
    </lineage>
</organism>
<keyword evidence="2" id="KW-1185">Reference proteome</keyword>
<accession>A0A8S1LBI8</accession>
<dbReference type="Proteomes" id="UP000688137">
    <property type="component" value="Unassembled WGS sequence"/>
</dbReference>
<proteinExistence type="predicted"/>
<evidence type="ECO:0000313" key="1">
    <source>
        <dbReference type="EMBL" id="CAD8064389.1"/>
    </source>
</evidence>
<gene>
    <name evidence="1" type="ORF">PPRIM_AZ9-3.1.T0360101</name>
</gene>
<dbReference type="AlphaFoldDB" id="A0A8S1LBI8"/>
<protein>
    <submittedName>
        <fullName evidence="1">Uncharacterized protein</fullName>
    </submittedName>
</protein>
<name>A0A8S1LBI8_PARPR</name>
<evidence type="ECO:0000313" key="2">
    <source>
        <dbReference type="Proteomes" id="UP000688137"/>
    </source>
</evidence>
<comment type="caution">
    <text evidence="1">The sequence shown here is derived from an EMBL/GenBank/DDBJ whole genome shotgun (WGS) entry which is preliminary data.</text>
</comment>